<evidence type="ECO:0000313" key="4">
    <source>
        <dbReference type="Proteomes" id="UP001202180"/>
    </source>
</evidence>
<dbReference type="Proteomes" id="UP001202180">
    <property type="component" value="Unassembled WGS sequence"/>
</dbReference>
<dbReference type="PANTHER" id="PTHR37299">
    <property type="entry name" value="TRANSCRIPTIONAL REGULATOR-RELATED"/>
    <property type="match status" value="1"/>
</dbReference>
<dbReference type="PROSITE" id="PS50930">
    <property type="entry name" value="HTH_LYTTR"/>
    <property type="match status" value="1"/>
</dbReference>
<keyword evidence="4" id="KW-1185">Reference proteome</keyword>
<feature type="transmembrane region" description="Helical" evidence="1">
    <location>
        <begin position="119"/>
        <end position="140"/>
    </location>
</feature>
<keyword evidence="1" id="KW-0472">Membrane</keyword>
<evidence type="ECO:0000313" key="3">
    <source>
        <dbReference type="EMBL" id="MCK8494288.1"/>
    </source>
</evidence>
<dbReference type="Pfam" id="PF04397">
    <property type="entry name" value="LytTR"/>
    <property type="match status" value="1"/>
</dbReference>
<evidence type="ECO:0000256" key="1">
    <source>
        <dbReference type="SAM" id="Phobius"/>
    </source>
</evidence>
<proteinExistence type="predicted"/>
<protein>
    <submittedName>
        <fullName evidence="3">LytTR family transcriptional regulator</fullName>
    </submittedName>
</protein>
<evidence type="ECO:0000259" key="2">
    <source>
        <dbReference type="PROSITE" id="PS50930"/>
    </source>
</evidence>
<organism evidence="3 4">
    <name type="scientific">Spirosoma liriopis</name>
    <dbReference type="NCBI Taxonomy" id="2937440"/>
    <lineage>
        <taxon>Bacteria</taxon>
        <taxon>Pseudomonadati</taxon>
        <taxon>Bacteroidota</taxon>
        <taxon>Cytophagia</taxon>
        <taxon>Cytophagales</taxon>
        <taxon>Cytophagaceae</taxon>
        <taxon>Spirosoma</taxon>
    </lineage>
</organism>
<feature type="transmembrane region" description="Helical" evidence="1">
    <location>
        <begin position="25"/>
        <end position="44"/>
    </location>
</feature>
<gene>
    <name evidence="3" type="ORF">M0L20_20645</name>
</gene>
<dbReference type="RefSeq" id="WP_232558492.1">
    <property type="nucleotide sequence ID" value="NZ_JALPRF010000003.1"/>
</dbReference>
<dbReference type="SMART" id="SM00850">
    <property type="entry name" value="LytTR"/>
    <property type="match status" value="1"/>
</dbReference>
<dbReference type="InterPro" id="IPR046947">
    <property type="entry name" value="LytR-like"/>
</dbReference>
<reference evidence="3 4" key="1">
    <citation type="submission" date="2022-04" db="EMBL/GenBank/DDBJ databases">
        <title>Spirosoma sp. strain RP8 genome sequencing and assembly.</title>
        <authorList>
            <person name="Jung Y."/>
        </authorList>
    </citation>
    <scope>NUCLEOTIDE SEQUENCE [LARGE SCALE GENOMIC DNA]</scope>
    <source>
        <strain evidence="3 4">RP8</strain>
    </source>
</reference>
<dbReference type="EMBL" id="JALPRF010000003">
    <property type="protein sequence ID" value="MCK8494288.1"/>
    <property type="molecule type" value="Genomic_DNA"/>
</dbReference>
<feature type="transmembrane region" description="Helical" evidence="1">
    <location>
        <begin position="92"/>
        <end position="113"/>
    </location>
</feature>
<comment type="caution">
    <text evidence="3">The sequence shown here is derived from an EMBL/GenBank/DDBJ whole genome shotgun (WGS) entry which is preliminary data.</text>
</comment>
<dbReference type="Gene3D" id="2.40.50.1020">
    <property type="entry name" value="LytTr DNA-binding domain"/>
    <property type="match status" value="1"/>
</dbReference>
<keyword evidence="1" id="KW-1133">Transmembrane helix</keyword>
<dbReference type="PANTHER" id="PTHR37299:SF1">
    <property type="entry name" value="STAGE 0 SPORULATION PROTEIN A HOMOLOG"/>
    <property type="match status" value="1"/>
</dbReference>
<sequence length="310" mass="34579">MLQSVRSFLNRPIAEEFSFRNHVKLAWQGGLYVFVFTSLLSGSFSHLDRLMMTALVSVGVVGVVLLANVLIPKLVPAFYNEDRWTVGRHIPHVLLVLFLISCSNQLILSLLNVSRPSFGQMYFSVTVIGFFPIMLGVFVAEQRRLKRNLAHAQTLNEFVSQRAETAVTVAATPTVSVIQGQEFVQSSPIVLTSENGKERLSLQPDQLLYIESVGNYVDVHWLNLAQPQKTVLRSTLKEIADTLSNYPQFFRSHRAFLVNLKAVSQTEGNARGYQLTITGAEVKIPVSRSYLEAFDQRMTLPPLIGGPALS</sequence>
<feature type="domain" description="HTH LytTR-type" evidence="2">
    <location>
        <begin position="191"/>
        <end position="300"/>
    </location>
</feature>
<accession>A0ABT0HRP1</accession>
<keyword evidence="1" id="KW-0812">Transmembrane</keyword>
<feature type="transmembrane region" description="Helical" evidence="1">
    <location>
        <begin position="50"/>
        <end position="71"/>
    </location>
</feature>
<name>A0ABT0HRP1_9BACT</name>
<dbReference type="InterPro" id="IPR007492">
    <property type="entry name" value="LytTR_DNA-bd_dom"/>
</dbReference>